<sequence>MKKIFFLSLLLFAFGFGNAQSERYLKTMEAKVAAIDTTYNPAGLVELANTFERIGDAEKTQWLPYYYAALAHVNSGLMQMNGGSVDAAKTDPIADKAEAALNKAAALTPDNAEVQILRKMIANLRMMGDPMNRFMTYGQQGAQALAKAKTLNPDNPRIYMLEAQDKFYTPEQFGGSKAEAKTLFETAMQKFASFKPESSLHPQWGKRTVQYFIAQAK</sequence>
<feature type="signal peptide" evidence="1">
    <location>
        <begin position="1"/>
        <end position="19"/>
    </location>
</feature>
<protein>
    <recommendedName>
        <fullName evidence="4">Tetratricopeptide repeat-containing protein</fullName>
    </recommendedName>
</protein>
<dbReference type="OrthoDB" id="1150971at2"/>
<evidence type="ECO:0000256" key="1">
    <source>
        <dbReference type="SAM" id="SignalP"/>
    </source>
</evidence>
<dbReference type="Proteomes" id="UP000184368">
    <property type="component" value="Unassembled WGS sequence"/>
</dbReference>
<dbReference type="EMBL" id="FQUO01000027">
    <property type="protein sequence ID" value="SHG34026.1"/>
    <property type="molecule type" value="Genomic_DNA"/>
</dbReference>
<dbReference type="InterPro" id="IPR011990">
    <property type="entry name" value="TPR-like_helical_dom_sf"/>
</dbReference>
<dbReference type="RefSeq" id="WP_073048558.1">
    <property type="nucleotide sequence ID" value="NZ_FQUO01000027.1"/>
</dbReference>
<dbReference type="AlphaFoldDB" id="A0A1M5J0D9"/>
<dbReference type="Gene3D" id="1.25.40.10">
    <property type="entry name" value="Tetratricopeptide repeat domain"/>
    <property type="match status" value="1"/>
</dbReference>
<keyword evidence="3" id="KW-1185">Reference proteome</keyword>
<gene>
    <name evidence="2" type="ORF">SAMN05444008_1271</name>
</gene>
<keyword evidence="1" id="KW-0732">Signal</keyword>
<proteinExistence type="predicted"/>
<name>A0A1M5J0D9_9BACT</name>
<evidence type="ECO:0000313" key="2">
    <source>
        <dbReference type="EMBL" id="SHG34026.1"/>
    </source>
</evidence>
<feature type="chain" id="PRO_5012409337" description="Tetratricopeptide repeat-containing protein" evidence="1">
    <location>
        <begin position="20"/>
        <end position="217"/>
    </location>
</feature>
<dbReference type="STRING" id="1302690.BUE76_05120"/>
<organism evidence="2 3">
    <name type="scientific">Cnuella takakiae</name>
    <dbReference type="NCBI Taxonomy" id="1302690"/>
    <lineage>
        <taxon>Bacteria</taxon>
        <taxon>Pseudomonadati</taxon>
        <taxon>Bacteroidota</taxon>
        <taxon>Chitinophagia</taxon>
        <taxon>Chitinophagales</taxon>
        <taxon>Chitinophagaceae</taxon>
        <taxon>Cnuella</taxon>
    </lineage>
</organism>
<reference evidence="2 3" key="1">
    <citation type="submission" date="2016-11" db="EMBL/GenBank/DDBJ databases">
        <authorList>
            <person name="Jaros S."/>
            <person name="Januszkiewicz K."/>
            <person name="Wedrychowicz H."/>
        </authorList>
    </citation>
    <scope>NUCLEOTIDE SEQUENCE [LARGE SCALE GENOMIC DNA]</scope>
    <source>
        <strain evidence="2 3">DSM 26897</strain>
    </source>
</reference>
<evidence type="ECO:0008006" key="4">
    <source>
        <dbReference type="Google" id="ProtNLM"/>
    </source>
</evidence>
<accession>A0A1M5J0D9</accession>
<evidence type="ECO:0000313" key="3">
    <source>
        <dbReference type="Proteomes" id="UP000184368"/>
    </source>
</evidence>